<accession>A0AC61YA37</accession>
<reference evidence="1" key="1">
    <citation type="submission" date="2019-09" db="EMBL/GenBank/DDBJ databases">
        <authorList>
            <person name="Rodrigo-Torres L."/>
            <person name="Arahal R. D."/>
            <person name="Lucena T."/>
        </authorList>
    </citation>
    <scope>NUCLEOTIDE SEQUENCE</scope>
    <source>
        <strain evidence="1">ISS653</strain>
    </source>
</reference>
<organism evidence="1 2">
    <name type="scientific">Mesonia oceanica</name>
    <dbReference type="NCBI Taxonomy" id="2687242"/>
    <lineage>
        <taxon>Bacteria</taxon>
        <taxon>Pseudomonadati</taxon>
        <taxon>Bacteroidota</taxon>
        <taxon>Flavobacteriia</taxon>
        <taxon>Flavobacteriales</taxon>
        <taxon>Flavobacteriaceae</taxon>
        <taxon>Mesonia</taxon>
    </lineage>
</organism>
<name>A0AC61YA37_9FLAO</name>
<protein>
    <submittedName>
        <fullName evidence="1">Dihydroorotate dehydrogenase (Quinone)</fullName>
        <ecNumber evidence="1">1.3.5.2</ecNumber>
    </submittedName>
</protein>
<proteinExistence type="predicted"/>
<sequence length="374" mass="42184">MFFSKIRIQKVGNKDFHIRLCLFYFWRIFVQTKSNMYKQLIRPFLFKFDPEKIHYFTFSFLRKVFKIPGMSGFLKSKYAVEDKRLEREVFGLKFKNPVGLAAGFDKDAKLYKELSGLGFGFVEIGTLTPKPQHGNPKKRLFRLKEDQAIINRMGFNNEGVVAAVERLKKNNGEVLIGGNIGKNKVTPNEKAVEDYQICFEALFPYVDYFVVNVSSPNTPNLRALQDKEPLTNLLNTLKQLNIEKPQPKPILLKIAPDLTDSQLLDIIEIVQTTKIEGVIATNTTISRDGLQSENKEETGGLSGKPLTARSTEVIQFLAEKSNRSFPIIGVGGIHSAKDALDKLEAGASLVQLYTGFIYEGPQLIKDINQAILGK</sequence>
<evidence type="ECO:0000313" key="1">
    <source>
        <dbReference type="EMBL" id="VVV01369.1"/>
    </source>
</evidence>
<dbReference type="EMBL" id="CABVMM010000010">
    <property type="protein sequence ID" value="VVV01369.1"/>
    <property type="molecule type" value="Genomic_DNA"/>
</dbReference>
<gene>
    <name evidence="1" type="primary">pyrD</name>
    <name evidence="1" type="ORF">FVB9532_02659</name>
</gene>
<comment type="caution">
    <text evidence="1">The sequence shown here is derived from an EMBL/GenBank/DDBJ whole genome shotgun (WGS) entry which is preliminary data.</text>
</comment>
<keyword evidence="1" id="KW-0560">Oxidoreductase</keyword>
<dbReference type="EC" id="1.3.5.2" evidence="1"/>
<keyword evidence="2" id="KW-1185">Reference proteome</keyword>
<dbReference type="Proteomes" id="UP000356253">
    <property type="component" value="Unassembled WGS sequence"/>
</dbReference>
<evidence type="ECO:0000313" key="2">
    <source>
        <dbReference type="Proteomes" id="UP000356253"/>
    </source>
</evidence>